<evidence type="ECO:0000313" key="1">
    <source>
        <dbReference type="EMBL" id="ACB27642.1"/>
    </source>
</evidence>
<evidence type="ECO:0000313" key="2">
    <source>
        <dbReference type="Proteomes" id="UP000006589"/>
    </source>
</evidence>
<dbReference type="STRING" id="426355.Mrad2831_5697"/>
<dbReference type="KEGG" id="mrd:Mrad2831_5697"/>
<dbReference type="InterPro" id="IPR018738">
    <property type="entry name" value="DUF2280"/>
</dbReference>
<dbReference type="GeneID" id="6141777"/>
<accession>B1M1Q9</accession>
<sequence>MLSDEVKTFIVQQLACFDPPSVVVKAVKAEFGETVSPQQVESYNPERRAGQNLGEQFRELFRTTRAAFLEDAASIGISHRVTRLRALQRLAERAETQGNIALAAQLLAQAAKEVGGAFTNKRENELTGKDGAPLVDGGITVAFVRAQPVDAG</sequence>
<dbReference type="Proteomes" id="UP000006589">
    <property type="component" value="Chromosome"/>
</dbReference>
<gene>
    <name evidence="1" type="ordered locus">Mrad2831_5697</name>
</gene>
<organism evidence="1 2">
    <name type="scientific">Methylobacterium radiotolerans (strain ATCC 27329 / DSM 1819 / JCM 2831 / NBRC 15690 / NCIMB 10815 / 0-1)</name>
    <dbReference type="NCBI Taxonomy" id="426355"/>
    <lineage>
        <taxon>Bacteria</taxon>
        <taxon>Pseudomonadati</taxon>
        <taxon>Pseudomonadota</taxon>
        <taxon>Alphaproteobacteria</taxon>
        <taxon>Hyphomicrobiales</taxon>
        <taxon>Methylobacteriaceae</taxon>
        <taxon>Methylobacterium</taxon>
    </lineage>
</organism>
<dbReference type="eggNOG" id="COG5556">
    <property type="taxonomic scope" value="Bacteria"/>
</dbReference>
<dbReference type="OrthoDB" id="9813753at2"/>
<dbReference type="HOGENOM" id="CLU_123849_0_1_5"/>
<dbReference type="PATRIC" id="fig|426355.14.peg.5757"/>
<dbReference type="EMBL" id="CP001001">
    <property type="protein sequence ID" value="ACB27642.1"/>
    <property type="molecule type" value="Genomic_DNA"/>
</dbReference>
<proteinExistence type="predicted"/>
<dbReference type="Pfam" id="PF10045">
    <property type="entry name" value="DUF2280"/>
    <property type="match status" value="1"/>
</dbReference>
<evidence type="ECO:0008006" key="3">
    <source>
        <dbReference type="Google" id="ProtNLM"/>
    </source>
</evidence>
<dbReference type="RefSeq" id="WP_012322579.1">
    <property type="nucleotide sequence ID" value="NC_010505.1"/>
</dbReference>
<protein>
    <recommendedName>
        <fullName evidence="3">DUF2280 domain-containing protein</fullName>
    </recommendedName>
</protein>
<dbReference type="AlphaFoldDB" id="B1M1Q9"/>
<reference evidence="1 2" key="1">
    <citation type="submission" date="2008-03" db="EMBL/GenBank/DDBJ databases">
        <title>Complete sequence of chromosome of Methylobacterium radiotolerans JCM 2831.</title>
        <authorList>
            <consortium name="US DOE Joint Genome Institute"/>
            <person name="Copeland A."/>
            <person name="Lucas S."/>
            <person name="Lapidus A."/>
            <person name="Glavina del Rio T."/>
            <person name="Dalin E."/>
            <person name="Tice H."/>
            <person name="Bruce D."/>
            <person name="Goodwin L."/>
            <person name="Pitluck S."/>
            <person name="Kiss H."/>
            <person name="Brettin T."/>
            <person name="Detter J.C."/>
            <person name="Han C."/>
            <person name="Kuske C.R."/>
            <person name="Schmutz J."/>
            <person name="Larimer F."/>
            <person name="Land M."/>
            <person name="Hauser L."/>
            <person name="Kyrpides N."/>
            <person name="Mikhailova N."/>
            <person name="Marx C.J."/>
            <person name="Richardson P."/>
        </authorList>
    </citation>
    <scope>NUCLEOTIDE SEQUENCE [LARGE SCALE GENOMIC DNA]</scope>
    <source>
        <strain evidence="2">ATCC 27329 / DSM 1819 / JCM 2831 / NBRC 15690 / NCIMB 10815 / 0-1</strain>
    </source>
</reference>
<name>B1M1Q9_METRJ</name>